<reference evidence="3 4" key="1">
    <citation type="submission" date="2018-07" db="EMBL/GenBank/DDBJ databases">
        <title>Complete genome sequence of Flavobacterium arcticum type strain SM1502T.</title>
        <authorList>
            <person name="Li Y."/>
            <person name="Li D.-D."/>
        </authorList>
    </citation>
    <scope>NUCLEOTIDE SEQUENCE [LARGE SCALE GENOMIC DNA]</scope>
    <source>
        <strain evidence="3 4">SM1502</strain>
    </source>
</reference>
<dbReference type="Pfam" id="PF13568">
    <property type="entry name" value="OMP_b-brl_2"/>
    <property type="match status" value="1"/>
</dbReference>
<dbReference type="AlphaFoldDB" id="A0A345HA74"/>
<proteinExistence type="predicted"/>
<evidence type="ECO:0000259" key="2">
    <source>
        <dbReference type="Pfam" id="PF13568"/>
    </source>
</evidence>
<dbReference type="EMBL" id="CP031188">
    <property type="protein sequence ID" value="AXG73484.1"/>
    <property type="molecule type" value="Genomic_DNA"/>
</dbReference>
<dbReference type="Proteomes" id="UP000253951">
    <property type="component" value="Chromosome"/>
</dbReference>
<dbReference type="KEGG" id="fat:DVK85_04250"/>
<dbReference type="RefSeq" id="WP_114677245.1">
    <property type="nucleotide sequence ID" value="NZ_CP031188.1"/>
</dbReference>
<keyword evidence="1" id="KW-0732">Signal</keyword>
<dbReference type="OrthoDB" id="959017at2"/>
<protein>
    <submittedName>
        <fullName evidence="3">PorT family protein</fullName>
    </submittedName>
</protein>
<evidence type="ECO:0000313" key="4">
    <source>
        <dbReference type="Proteomes" id="UP000253951"/>
    </source>
</evidence>
<feature type="domain" description="Outer membrane protein beta-barrel" evidence="2">
    <location>
        <begin position="39"/>
        <end position="213"/>
    </location>
</feature>
<evidence type="ECO:0000313" key="3">
    <source>
        <dbReference type="EMBL" id="AXG73484.1"/>
    </source>
</evidence>
<organism evidence="3 4">
    <name type="scientific">Flavobacterium arcticum</name>
    <dbReference type="NCBI Taxonomy" id="1784713"/>
    <lineage>
        <taxon>Bacteria</taxon>
        <taxon>Pseudomonadati</taxon>
        <taxon>Bacteroidota</taxon>
        <taxon>Flavobacteriia</taxon>
        <taxon>Flavobacteriales</taxon>
        <taxon>Flavobacteriaceae</taxon>
        <taxon>Flavobacterium</taxon>
    </lineage>
</organism>
<sequence>MRSLFILILSFIISTSFAQNIDEVQEVKTDSITTVPDSLYREDQFYASISYVVMQNKPNGYEQNSVSTGLTMGFLRDMPINEKRTYAIAVGLGYAYYNIKNDLKVTESAGTVFYEQADAADFDKNKQVLHYLELPIELRWRNSSETSHKFWRVYTGFKISYLFADKAQYYPLSGGSTKVKGNSDLNSLVYGAYISAGWNTWNLYAYYGITPIYKNQAKLSDGENINLNTVSLGLVFYIL</sequence>
<dbReference type="InterPro" id="IPR025665">
    <property type="entry name" value="Beta-barrel_OMP_2"/>
</dbReference>
<keyword evidence="4" id="KW-1185">Reference proteome</keyword>
<gene>
    <name evidence="3" type="ORF">DVK85_04250</name>
</gene>
<accession>A0A345HA74</accession>
<feature type="signal peptide" evidence="1">
    <location>
        <begin position="1"/>
        <end position="18"/>
    </location>
</feature>
<evidence type="ECO:0000256" key="1">
    <source>
        <dbReference type="SAM" id="SignalP"/>
    </source>
</evidence>
<feature type="chain" id="PRO_5016716062" evidence="1">
    <location>
        <begin position="19"/>
        <end position="239"/>
    </location>
</feature>
<name>A0A345HA74_9FLAO</name>